<sequence length="630" mass="72034">MDSMQSKPLLKWSGHSNGHARRCRRKHINLKSVLLIASCLTSLTFIITWLSTFNTSTLSNWAKNSRKLVQLASDRLSTPFRSSITYKLRTEAEIKERVGNRKFLVRDWPPYLGWNNVRYTIETGLMIANLLDRELVLPGFTYATACEYADQVCAKLTAMFTHKVPVDLASVTDRSRYPDPEEGENFLSPILPTHQWKGWVLPLEVMLDIPHLGSHWKSSISLKDYLELTAPSTYPNYYPSLYGKASGKWATAHNHGLSYYKAPNAQFANMSQTMLDRLPAAIEPLVPENSNTPPPSVPLQLYEKCLATLKKVETLQPRLRQKRDNQLPASTSWNDDLITGDQMTGELALKDHELLERCIASRGYRTAYGYTLDGWWMKAPAGPTKYFRKVENLRGWWDDLHSHNETILHIEGELHNGYPPASMLWTTLEGRQNYEKLVRSAIKPPEMYERIATKLEKRMRAKCGGRSWRAAHMRRGDFVQVEWTIRNITTHFTRLMAAADDSISLLESNPNLLMPAHTAYDTSLELPKLGDPIYLATNVRDKGELEYLRTQKIVLLNDLLDEADKAELGFSSMFMDTLSILEQSLIMRSASFYGDAHSSVNGWILNRRTFHGIDERLTKTEYLKFPGDGR</sequence>
<protein>
    <recommendedName>
        <fullName evidence="4">O-fucosyltransferase family protein</fullName>
    </recommendedName>
</protein>
<name>A0A9P6NR40_9BASI</name>
<evidence type="ECO:0000313" key="2">
    <source>
        <dbReference type="EMBL" id="KAG0148787.1"/>
    </source>
</evidence>
<dbReference type="CDD" id="cd11296">
    <property type="entry name" value="O-FucT_like"/>
    <property type="match status" value="1"/>
</dbReference>
<dbReference type="OrthoDB" id="3345970at2759"/>
<proteinExistence type="predicted"/>
<accession>A0A9P6NR40</accession>
<dbReference type="Proteomes" id="UP000886653">
    <property type="component" value="Unassembled WGS sequence"/>
</dbReference>
<keyword evidence="1" id="KW-1133">Transmembrane helix</keyword>
<evidence type="ECO:0008006" key="4">
    <source>
        <dbReference type="Google" id="ProtNLM"/>
    </source>
</evidence>
<keyword evidence="1" id="KW-0812">Transmembrane</keyword>
<gene>
    <name evidence="2" type="ORF">CROQUDRAFT_721453</name>
</gene>
<dbReference type="EMBL" id="MU167233">
    <property type="protein sequence ID" value="KAG0148787.1"/>
    <property type="molecule type" value="Genomic_DNA"/>
</dbReference>
<reference evidence="2" key="1">
    <citation type="submission" date="2013-11" db="EMBL/GenBank/DDBJ databases">
        <title>Genome sequence of the fusiform rust pathogen reveals effectors for host alternation and coevolution with pine.</title>
        <authorList>
            <consortium name="DOE Joint Genome Institute"/>
            <person name="Smith K."/>
            <person name="Pendleton A."/>
            <person name="Kubisiak T."/>
            <person name="Anderson C."/>
            <person name="Salamov A."/>
            <person name="Aerts A."/>
            <person name="Riley R."/>
            <person name="Clum A."/>
            <person name="Lindquist E."/>
            <person name="Ence D."/>
            <person name="Campbell M."/>
            <person name="Kronenberg Z."/>
            <person name="Feau N."/>
            <person name="Dhillon B."/>
            <person name="Hamelin R."/>
            <person name="Burleigh J."/>
            <person name="Smith J."/>
            <person name="Yandell M."/>
            <person name="Nelson C."/>
            <person name="Grigoriev I."/>
            <person name="Davis J."/>
        </authorList>
    </citation>
    <scope>NUCLEOTIDE SEQUENCE</scope>
    <source>
        <strain evidence="2">G11</strain>
    </source>
</reference>
<dbReference type="AlphaFoldDB" id="A0A9P6NR40"/>
<feature type="transmembrane region" description="Helical" evidence="1">
    <location>
        <begin position="32"/>
        <end position="50"/>
    </location>
</feature>
<evidence type="ECO:0000256" key="1">
    <source>
        <dbReference type="SAM" id="Phobius"/>
    </source>
</evidence>
<organism evidence="2 3">
    <name type="scientific">Cronartium quercuum f. sp. fusiforme G11</name>
    <dbReference type="NCBI Taxonomy" id="708437"/>
    <lineage>
        <taxon>Eukaryota</taxon>
        <taxon>Fungi</taxon>
        <taxon>Dikarya</taxon>
        <taxon>Basidiomycota</taxon>
        <taxon>Pucciniomycotina</taxon>
        <taxon>Pucciniomycetes</taxon>
        <taxon>Pucciniales</taxon>
        <taxon>Coleosporiaceae</taxon>
        <taxon>Cronartium</taxon>
    </lineage>
</organism>
<keyword evidence="3" id="KW-1185">Reference proteome</keyword>
<keyword evidence="1" id="KW-0472">Membrane</keyword>
<evidence type="ECO:0000313" key="3">
    <source>
        <dbReference type="Proteomes" id="UP000886653"/>
    </source>
</evidence>
<comment type="caution">
    <text evidence="2">The sequence shown here is derived from an EMBL/GenBank/DDBJ whole genome shotgun (WGS) entry which is preliminary data.</text>
</comment>
<dbReference type="Gene3D" id="3.40.50.11350">
    <property type="match status" value="1"/>
</dbReference>